<evidence type="ECO:0000313" key="3">
    <source>
        <dbReference type="Proteomes" id="UP000564378"/>
    </source>
</evidence>
<dbReference type="SUPFAM" id="SSF53474">
    <property type="entry name" value="alpha/beta-Hydrolases"/>
    <property type="match status" value="1"/>
</dbReference>
<dbReference type="GO" id="GO:0016787">
    <property type="term" value="F:hydrolase activity"/>
    <property type="evidence" value="ECO:0007669"/>
    <property type="project" value="UniProtKB-KW"/>
</dbReference>
<feature type="domain" description="AB hydrolase-1" evidence="1">
    <location>
        <begin position="60"/>
        <end position="165"/>
    </location>
</feature>
<evidence type="ECO:0000313" key="2">
    <source>
        <dbReference type="EMBL" id="MBC2776683.1"/>
    </source>
</evidence>
<sequence>MQTSFNSTGAIAASPAIERPGLGGLAREGWEACFRFFSESTGRSLAGTVDGGGRPVLGIPGFLASDRSMRGLYAALGANNFGVHGWEQGRNFGVTEETMPKLIERLDALHVQSGRRVALVGWSIGGIIARELAKCRPDKVERVVTLGSPFSGDLHSIRIWRIYEWVAGHKVDEPPYACATHEKPPVKTIALWSRQDGVIPPALARGGKGEADRTIEIDSAHIRMTSDRSALRATLHALTER</sequence>
<dbReference type="Pfam" id="PF00561">
    <property type="entry name" value="Abhydrolase_1"/>
    <property type="match status" value="1"/>
</dbReference>
<protein>
    <submittedName>
        <fullName evidence="2">Alpha/beta hydrolase</fullName>
    </submittedName>
</protein>
<accession>A0A842HW21</accession>
<dbReference type="EMBL" id="JACJVJ010000001">
    <property type="protein sequence ID" value="MBC2776683.1"/>
    <property type="molecule type" value="Genomic_DNA"/>
</dbReference>
<dbReference type="InterPro" id="IPR029058">
    <property type="entry name" value="AB_hydrolase_fold"/>
</dbReference>
<organism evidence="2 3">
    <name type="scientific">Parasphingopyxis marina</name>
    <dbReference type="NCBI Taxonomy" id="2761622"/>
    <lineage>
        <taxon>Bacteria</taxon>
        <taxon>Pseudomonadati</taxon>
        <taxon>Pseudomonadota</taxon>
        <taxon>Alphaproteobacteria</taxon>
        <taxon>Sphingomonadales</taxon>
        <taxon>Sphingomonadaceae</taxon>
        <taxon>Parasphingopyxis</taxon>
    </lineage>
</organism>
<dbReference type="Proteomes" id="UP000564378">
    <property type="component" value="Unassembled WGS sequence"/>
</dbReference>
<dbReference type="Gene3D" id="3.40.50.1820">
    <property type="entry name" value="alpha/beta hydrolase"/>
    <property type="match status" value="1"/>
</dbReference>
<keyword evidence="3" id="KW-1185">Reference proteome</keyword>
<dbReference type="InterPro" id="IPR000073">
    <property type="entry name" value="AB_hydrolase_1"/>
</dbReference>
<gene>
    <name evidence="2" type="ORF">H6P80_03520</name>
</gene>
<evidence type="ECO:0000259" key="1">
    <source>
        <dbReference type="Pfam" id="PF00561"/>
    </source>
</evidence>
<name>A0A842HW21_9SPHN</name>
<proteinExistence type="predicted"/>
<reference evidence="2 3" key="1">
    <citation type="submission" date="2020-08" db="EMBL/GenBank/DDBJ databases">
        <title>Draft genome sequence of Parasphingopyxis sp. GrpM-11.</title>
        <authorList>
            <person name="Oh J."/>
            <person name="Roh D.-H."/>
        </authorList>
    </citation>
    <scope>NUCLEOTIDE SEQUENCE [LARGE SCALE GENOMIC DNA]</scope>
    <source>
        <strain evidence="2 3">GrpM-11</strain>
    </source>
</reference>
<dbReference type="RefSeq" id="WP_185799944.1">
    <property type="nucleotide sequence ID" value="NZ_JACJVJ010000001.1"/>
</dbReference>
<dbReference type="AlphaFoldDB" id="A0A842HW21"/>
<keyword evidence="2" id="KW-0378">Hydrolase</keyword>
<comment type="caution">
    <text evidence="2">The sequence shown here is derived from an EMBL/GenBank/DDBJ whole genome shotgun (WGS) entry which is preliminary data.</text>
</comment>